<keyword evidence="15" id="KW-1185">Reference proteome</keyword>
<dbReference type="NCBIfam" id="NF005093">
    <property type="entry name" value="PRK06522.2-4"/>
    <property type="match status" value="1"/>
</dbReference>
<dbReference type="EMBL" id="JADCLJ010000020">
    <property type="protein sequence ID" value="MBE4908832.1"/>
    <property type="molecule type" value="Genomic_DNA"/>
</dbReference>
<dbReference type="GO" id="GO:0008677">
    <property type="term" value="F:2-dehydropantoate 2-reductase activity"/>
    <property type="evidence" value="ECO:0007669"/>
    <property type="project" value="UniProtKB-EC"/>
</dbReference>
<evidence type="ECO:0000256" key="7">
    <source>
        <dbReference type="ARBA" id="ARBA00022857"/>
    </source>
</evidence>
<gene>
    <name evidence="14" type="ORF">IMZ08_12260</name>
</gene>
<evidence type="ECO:0000313" key="14">
    <source>
        <dbReference type="EMBL" id="MBE4908832.1"/>
    </source>
</evidence>
<dbReference type="Proteomes" id="UP001516662">
    <property type="component" value="Unassembled WGS sequence"/>
</dbReference>
<dbReference type="InterPro" id="IPR003710">
    <property type="entry name" value="ApbA"/>
</dbReference>
<evidence type="ECO:0000313" key="15">
    <source>
        <dbReference type="Proteomes" id="UP001516662"/>
    </source>
</evidence>
<comment type="catalytic activity">
    <reaction evidence="10 11">
        <text>(R)-pantoate + NADP(+) = 2-dehydropantoate + NADPH + H(+)</text>
        <dbReference type="Rhea" id="RHEA:16233"/>
        <dbReference type="ChEBI" id="CHEBI:11561"/>
        <dbReference type="ChEBI" id="CHEBI:15378"/>
        <dbReference type="ChEBI" id="CHEBI:15980"/>
        <dbReference type="ChEBI" id="CHEBI:57783"/>
        <dbReference type="ChEBI" id="CHEBI:58349"/>
        <dbReference type="EC" id="1.1.1.169"/>
    </reaction>
</comment>
<dbReference type="PANTHER" id="PTHR43765">
    <property type="entry name" value="2-DEHYDROPANTOATE 2-REDUCTASE-RELATED"/>
    <property type="match status" value="1"/>
</dbReference>
<dbReference type="Gene3D" id="1.10.1040.10">
    <property type="entry name" value="N-(1-d-carboxylethyl)-l-norvaline Dehydrogenase, domain 2"/>
    <property type="match status" value="1"/>
</dbReference>
<dbReference type="SUPFAM" id="SSF48179">
    <property type="entry name" value="6-phosphogluconate dehydrogenase C-terminal domain-like"/>
    <property type="match status" value="1"/>
</dbReference>
<evidence type="ECO:0000256" key="10">
    <source>
        <dbReference type="ARBA" id="ARBA00048793"/>
    </source>
</evidence>
<dbReference type="InterPro" id="IPR013328">
    <property type="entry name" value="6PGD_dom2"/>
</dbReference>
<evidence type="ECO:0000256" key="5">
    <source>
        <dbReference type="ARBA" id="ARBA00019465"/>
    </source>
</evidence>
<comment type="similarity">
    <text evidence="3 11">Belongs to the ketopantoate reductase family.</text>
</comment>
<feature type="domain" description="Ketopantoate reductase N-terminal" evidence="12">
    <location>
        <begin position="3"/>
        <end position="149"/>
    </location>
</feature>
<dbReference type="Pfam" id="PF08546">
    <property type="entry name" value="ApbA_C"/>
    <property type="match status" value="1"/>
</dbReference>
<evidence type="ECO:0000256" key="11">
    <source>
        <dbReference type="RuleBase" id="RU362068"/>
    </source>
</evidence>
<reference evidence="14 15" key="1">
    <citation type="submission" date="2020-10" db="EMBL/GenBank/DDBJ databases">
        <title>Bacillus sp. HD4P25, an endophyte from a halophyte.</title>
        <authorList>
            <person name="Sun J.-Q."/>
        </authorList>
    </citation>
    <scope>NUCLEOTIDE SEQUENCE [LARGE SCALE GENOMIC DNA]</scope>
    <source>
        <strain evidence="14 15">YIM 93174</strain>
    </source>
</reference>
<dbReference type="InterPro" id="IPR008927">
    <property type="entry name" value="6-PGluconate_DH-like_C_sf"/>
</dbReference>
<evidence type="ECO:0000259" key="13">
    <source>
        <dbReference type="Pfam" id="PF08546"/>
    </source>
</evidence>
<evidence type="ECO:0000259" key="12">
    <source>
        <dbReference type="Pfam" id="PF02558"/>
    </source>
</evidence>
<protein>
    <recommendedName>
        <fullName evidence="5 11">2-dehydropantoate 2-reductase</fullName>
        <ecNumber evidence="4 11">1.1.1.169</ecNumber>
    </recommendedName>
    <alternativeName>
        <fullName evidence="9 11">Ketopantoate reductase</fullName>
    </alternativeName>
</protein>
<evidence type="ECO:0000256" key="1">
    <source>
        <dbReference type="ARBA" id="ARBA00002919"/>
    </source>
</evidence>
<organism evidence="14 15">
    <name type="scientific">Litchfieldia luteola</name>
    <dbReference type="NCBI Taxonomy" id="682179"/>
    <lineage>
        <taxon>Bacteria</taxon>
        <taxon>Bacillati</taxon>
        <taxon>Bacillota</taxon>
        <taxon>Bacilli</taxon>
        <taxon>Bacillales</taxon>
        <taxon>Bacillaceae</taxon>
        <taxon>Litchfieldia</taxon>
    </lineage>
</organism>
<evidence type="ECO:0000256" key="8">
    <source>
        <dbReference type="ARBA" id="ARBA00023002"/>
    </source>
</evidence>
<dbReference type="SUPFAM" id="SSF51735">
    <property type="entry name" value="NAD(P)-binding Rossmann-fold domains"/>
    <property type="match status" value="1"/>
</dbReference>
<dbReference type="NCBIfam" id="TIGR00745">
    <property type="entry name" value="apbA_panE"/>
    <property type="match status" value="1"/>
</dbReference>
<comment type="function">
    <text evidence="1 11">Catalyzes the NADPH-dependent reduction of ketopantoate into pantoic acid.</text>
</comment>
<sequence length="297" mass="33637">MKVGIIGAGAIGLLFASYIAPTNNVTIYTRKLDQRERLNNEGLLLIRNGHKFNIKVSAEILQNQSIEQLDLLIIAVKQYHLPDLIVQFPSINQAKSILFIQNGMGHIHYLDKLDNDSIHVGVVEHGSMLLSSHAVEHTGIGRTKISPFKGCSSIVSDIITTVESENFPFIFEEDWSQMLTEKLVINSVINPLTSVYRVTNGELLRNNFFFETMKVLFNEVISVLPCKNRELWDRVVEVCDKTSINRSSMLKDLEEGRLTEIDAILGYVLEIGKRKEIDLPITNFLYHSIKGLEKRRG</sequence>
<evidence type="ECO:0000256" key="4">
    <source>
        <dbReference type="ARBA" id="ARBA00013014"/>
    </source>
</evidence>
<keyword evidence="8 11" id="KW-0560">Oxidoreductase</keyword>
<dbReference type="InterPro" id="IPR013752">
    <property type="entry name" value="KPA_reductase"/>
</dbReference>
<keyword evidence="6 11" id="KW-0566">Pantothenate biosynthesis</keyword>
<dbReference type="EC" id="1.1.1.169" evidence="4 11"/>
<dbReference type="InterPro" id="IPR036291">
    <property type="entry name" value="NAD(P)-bd_dom_sf"/>
</dbReference>
<comment type="caution">
    <text evidence="14">The sequence shown here is derived from an EMBL/GenBank/DDBJ whole genome shotgun (WGS) entry which is preliminary data.</text>
</comment>
<dbReference type="Gene3D" id="3.40.50.720">
    <property type="entry name" value="NAD(P)-binding Rossmann-like Domain"/>
    <property type="match status" value="1"/>
</dbReference>
<evidence type="ECO:0000256" key="9">
    <source>
        <dbReference type="ARBA" id="ARBA00032024"/>
    </source>
</evidence>
<evidence type="ECO:0000256" key="6">
    <source>
        <dbReference type="ARBA" id="ARBA00022655"/>
    </source>
</evidence>
<dbReference type="InterPro" id="IPR013332">
    <property type="entry name" value="KPR_N"/>
</dbReference>
<dbReference type="PANTHER" id="PTHR43765:SF2">
    <property type="entry name" value="2-DEHYDROPANTOATE 2-REDUCTASE"/>
    <property type="match status" value="1"/>
</dbReference>
<dbReference type="RefSeq" id="WP_193536850.1">
    <property type="nucleotide sequence ID" value="NZ_JADCLJ010000020.1"/>
</dbReference>
<evidence type="ECO:0000256" key="2">
    <source>
        <dbReference type="ARBA" id="ARBA00004994"/>
    </source>
</evidence>
<proteinExistence type="inferred from homology"/>
<feature type="domain" description="Ketopantoate reductase C-terminal" evidence="13">
    <location>
        <begin position="175"/>
        <end position="293"/>
    </location>
</feature>
<accession>A0ABR9QK00</accession>
<dbReference type="InterPro" id="IPR050838">
    <property type="entry name" value="Ketopantoate_reductase"/>
</dbReference>
<dbReference type="Pfam" id="PF02558">
    <property type="entry name" value="ApbA"/>
    <property type="match status" value="1"/>
</dbReference>
<keyword evidence="7 11" id="KW-0521">NADP</keyword>
<evidence type="ECO:0000256" key="3">
    <source>
        <dbReference type="ARBA" id="ARBA00007870"/>
    </source>
</evidence>
<comment type="pathway">
    <text evidence="2 11">Cofactor biosynthesis; (R)-pantothenate biosynthesis; (R)-pantoate from 3-methyl-2-oxobutanoate: step 2/2.</text>
</comment>
<name>A0ABR9QK00_9BACI</name>